<dbReference type="KEGG" id="uvi:66061744"/>
<evidence type="ECO:0000256" key="2">
    <source>
        <dbReference type="ARBA" id="ARBA00022574"/>
    </source>
</evidence>
<dbReference type="SUPFAM" id="SSF50978">
    <property type="entry name" value="WD40 repeat-like"/>
    <property type="match status" value="1"/>
</dbReference>
<keyword evidence="2 6" id="KW-0853">WD repeat</keyword>
<evidence type="ECO:0000256" key="6">
    <source>
        <dbReference type="PROSITE-ProRule" id="PRU00221"/>
    </source>
</evidence>
<evidence type="ECO:0000313" key="8">
    <source>
        <dbReference type="Proteomes" id="UP000027002"/>
    </source>
</evidence>
<comment type="similarity">
    <text evidence="1">Belongs to the WD repeat ESC family.</text>
</comment>
<evidence type="ECO:0000256" key="1">
    <source>
        <dbReference type="ARBA" id="ARBA00008075"/>
    </source>
</evidence>
<evidence type="ECO:0000256" key="4">
    <source>
        <dbReference type="ARBA" id="ARBA00023015"/>
    </source>
</evidence>
<keyword evidence="8" id="KW-1185">Reference proteome</keyword>
<evidence type="ECO:0000256" key="5">
    <source>
        <dbReference type="ARBA" id="ARBA00023163"/>
    </source>
</evidence>
<sequence length="510" mass="56211">MAALDGALFELPRLRVSFGFENDTRFLGHDDNVAEFFDVKFCPYQPLDRDPVFAAVSKKHIVVCKLSQNSGESNPCEVINIIRDEDDEATGCCCTWTKDPVSGTPYICVGGVDAKVKIYDVSDGRLVECFVGHGGDVNDLATSPVNSSIIASASDDTSVRLWSLDPIHKEQPCLCILAGEGHSWNLLSVAFHDSGRYILSAGHDQIINLWTVPDLPTDAITTPLQVHYPHFSTSAVHSGIVDCIAFYGDCILSRACHDNVIVLWRIEGFSSDGPMPPQSAAPTPQNVGPTSYEDPGRFTRSAFVPVTSPQCPSQYTRLLEFHTPNCGPQFFMRFKLLHVPDLNPVLAFCNAAGNIFFWDLRRLTVYRDVMAARLDPHRYRSKPVQHPSWLKPVIPRQRVDAAGRVKGVGSDRESPASGQTCAPETGEFSAETLESWASRYSMEDPHEPLRAHRTESSSANFVGRQAAWSPGGEWCVVVGSSNTTLVLQRWAHKMPSRTLSSRQASRSQSS</sequence>
<dbReference type="InterPro" id="IPR051243">
    <property type="entry name" value="PcG_WD-repeat"/>
</dbReference>
<dbReference type="RefSeq" id="XP_042994398.1">
    <property type="nucleotide sequence ID" value="XM_043138464.1"/>
</dbReference>
<dbReference type="OrthoDB" id="7318948at2759"/>
<dbReference type="AlphaFoldDB" id="A0A8E5HK47"/>
<dbReference type="Proteomes" id="UP000027002">
    <property type="component" value="Chromosome 1"/>
</dbReference>
<feature type="repeat" description="WD" evidence="6">
    <location>
        <begin position="130"/>
        <end position="165"/>
    </location>
</feature>
<organism evidence="7 8">
    <name type="scientific">Ustilaginoidea virens</name>
    <name type="common">Rice false smut fungus</name>
    <name type="synonym">Villosiclava virens</name>
    <dbReference type="NCBI Taxonomy" id="1159556"/>
    <lineage>
        <taxon>Eukaryota</taxon>
        <taxon>Fungi</taxon>
        <taxon>Dikarya</taxon>
        <taxon>Ascomycota</taxon>
        <taxon>Pezizomycotina</taxon>
        <taxon>Sordariomycetes</taxon>
        <taxon>Hypocreomycetidae</taxon>
        <taxon>Hypocreales</taxon>
        <taxon>Clavicipitaceae</taxon>
        <taxon>Ustilaginoidea</taxon>
    </lineage>
</organism>
<dbReference type="InterPro" id="IPR036322">
    <property type="entry name" value="WD40_repeat_dom_sf"/>
</dbReference>
<dbReference type="PANTHER" id="PTHR10253">
    <property type="entry name" value="POLYCOMB PROTEIN"/>
    <property type="match status" value="1"/>
</dbReference>
<dbReference type="GeneID" id="66061744"/>
<dbReference type="Pfam" id="PF00400">
    <property type="entry name" value="WD40"/>
    <property type="match status" value="2"/>
</dbReference>
<keyword evidence="5" id="KW-0804">Transcription</keyword>
<dbReference type="EMBL" id="CP072753">
    <property type="protein sequence ID" value="QUC16725.1"/>
    <property type="molecule type" value="Genomic_DNA"/>
</dbReference>
<name>A0A8E5HK47_USTVR</name>
<evidence type="ECO:0000313" key="7">
    <source>
        <dbReference type="EMBL" id="QUC16725.1"/>
    </source>
</evidence>
<dbReference type="PROSITE" id="PS50294">
    <property type="entry name" value="WD_REPEATS_REGION"/>
    <property type="match status" value="2"/>
</dbReference>
<feature type="repeat" description="WD" evidence="6">
    <location>
        <begin position="179"/>
        <end position="212"/>
    </location>
</feature>
<dbReference type="SMART" id="SM00320">
    <property type="entry name" value="WD40"/>
    <property type="match status" value="4"/>
</dbReference>
<evidence type="ECO:0000256" key="3">
    <source>
        <dbReference type="ARBA" id="ARBA00022737"/>
    </source>
</evidence>
<accession>A0A8E5HK47</accession>
<keyword evidence="4" id="KW-0805">Transcription regulation</keyword>
<keyword evidence="3" id="KW-0677">Repeat</keyword>
<dbReference type="InterPro" id="IPR001680">
    <property type="entry name" value="WD40_rpt"/>
</dbReference>
<gene>
    <name evidence="7" type="ORF">UV8b_00966</name>
</gene>
<dbReference type="InterPro" id="IPR015943">
    <property type="entry name" value="WD40/YVTN_repeat-like_dom_sf"/>
</dbReference>
<proteinExistence type="inferred from homology"/>
<dbReference type="Gene3D" id="2.130.10.10">
    <property type="entry name" value="YVTN repeat-like/Quinoprotein amine dehydrogenase"/>
    <property type="match status" value="1"/>
</dbReference>
<reference evidence="7" key="1">
    <citation type="submission" date="2020-03" db="EMBL/GenBank/DDBJ databases">
        <title>A mixture of massive structural variations and highly conserved coding sequences in Ustilaginoidea virens genome.</title>
        <authorList>
            <person name="Zhang K."/>
            <person name="Zhao Z."/>
            <person name="Zhang Z."/>
            <person name="Li Y."/>
            <person name="Hsiang T."/>
            <person name="Sun W."/>
        </authorList>
    </citation>
    <scope>NUCLEOTIDE SEQUENCE</scope>
    <source>
        <strain evidence="7">UV-8b</strain>
    </source>
</reference>
<protein>
    <recommendedName>
        <fullName evidence="9">Embryonic ectoderm development protein</fullName>
    </recommendedName>
</protein>
<evidence type="ECO:0008006" key="9">
    <source>
        <dbReference type="Google" id="ProtNLM"/>
    </source>
</evidence>
<dbReference type="PROSITE" id="PS50082">
    <property type="entry name" value="WD_REPEATS_2"/>
    <property type="match status" value="2"/>
</dbReference>